<comment type="caution">
    <text evidence="1">The sequence shown here is derived from an EMBL/GenBank/DDBJ whole genome shotgun (WGS) entry which is preliminary data.</text>
</comment>
<reference evidence="1 2" key="1">
    <citation type="journal article" date="2023" name="Sci. Data">
        <title>Genome assembly of the Korean intertidal mud-creeper Batillaria attramentaria.</title>
        <authorList>
            <person name="Patra A.K."/>
            <person name="Ho P.T."/>
            <person name="Jun S."/>
            <person name="Lee S.J."/>
            <person name="Kim Y."/>
            <person name="Won Y.J."/>
        </authorList>
    </citation>
    <scope>NUCLEOTIDE SEQUENCE [LARGE SCALE GENOMIC DNA]</scope>
    <source>
        <strain evidence="1">Wonlab-2016</strain>
    </source>
</reference>
<protein>
    <submittedName>
        <fullName evidence="1">Uncharacterized protein</fullName>
    </submittedName>
</protein>
<dbReference type="Proteomes" id="UP001519460">
    <property type="component" value="Unassembled WGS sequence"/>
</dbReference>
<dbReference type="EMBL" id="JACVVK020000266">
    <property type="protein sequence ID" value="KAK7481141.1"/>
    <property type="molecule type" value="Genomic_DNA"/>
</dbReference>
<name>A0ABD0K2N2_9CAEN</name>
<proteinExistence type="predicted"/>
<keyword evidence="2" id="KW-1185">Reference proteome</keyword>
<organism evidence="1 2">
    <name type="scientific">Batillaria attramentaria</name>
    <dbReference type="NCBI Taxonomy" id="370345"/>
    <lineage>
        <taxon>Eukaryota</taxon>
        <taxon>Metazoa</taxon>
        <taxon>Spiralia</taxon>
        <taxon>Lophotrochozoa</taxon>
        <taxon>Mollusca</taxon>
        <taxon>Gastropoda</taxon>
        <taxon>Caenogastropoda</taxon>
        <taxon>Sorbeoconcha</taxon>
        <taxon>Cerithioidea</taxon>
        <taxon>Batillariidae</taxon>
        <taxon>Batillaria</taxon>
    </lineage>
</organism>
<gene>
    <name evidence="1" type="ORF">BaRGS_00027574</name>
</gene>
<evidence type="ECO:0000313" key="2">
    <source>
        <dbReference type="Proteomes" id="UP001519460"/>
    </source>
</evidence>
<dbReference type="AlphaFoldDB" id="A0ABD0K2N2"/>
<evidence type="ECO:0000313" key="1">
    <source>
        <dbReference type="EMBL" id="KAK7481141.1"/>
    </source>
</evidence>
<sequence length="91" mass="10430">MGMADEKNSAVRKYFQTVCQYLLKKLPLTEPLLHHIHVVDPAKQLTAEPSSLLYLPDRFPVVITEESSKDAVMEEFARYQVSDIQAFFEEG</sequence>
<accession>A0ABD0K2N2</accession>